<reference evidence="1" key="1">
    <citation type="submission" date="2021-01" db="EMBL/GenBank/DDBJ databases">
        <authorList>
            <person name="Corre E."/>
            <person name="Pelletier E."/>
            <person name="Niang G."/>
            <person name="Scheremetjew M."/>
            <person name="Finn R."/>
            <person name="Kale V."/>
            <person name="Holt S."/>
            <person name="Cochrane G."/>
            <person name="Meng A."/>
            <person name="Brown T."/>
            <person name="Cohen L."/>
        </authorList>
    </citation>
    <scope>NUCLEOTIDE SEQUENCE</scope>
    <source>
        <strain evidence="1">CCMP125</strain>
    </source>
</reference>
<name>A0A7S3DWL8_9STRA</name>
<accession>A0A7S3DWL8</accession>
<sequence length="217" mass="24070">MSPPPSSYETVLTKLRDIVAQGKWPETSVARSSVILNGKNTTEKEATTGKAGSFTVINTKVLDQRQRESKSRGESIPLPLGNQLFPDLAQAIFDLEEAIAARQKLKRVHISSTNHGQQVVVKDEDDEETIDDFRPSHCAVNCNAQFTPHVDSGRGAGQSLSVIVGLGDYHNGEIVVEGLPCDIRFQPLRFDGWSLRHWTNPYEGERFSLVWFTPAPK</sequence>
<dbReference type="AlphaFoldDB" id="A0A7S3DWL8"/>
<gene>
    <name evidence="1" type="ORF">APAL1065_LOCUS24145</name>
</gene>
<dbReference type="Gene3D" id="3.60.130.30">
    <property type="match status" value="1"/>
</dbReference>
<proteinExistence type="predicted"/>
<dbReference type="EMBL" id="HBHT01035921">
    <property type="protein sequence ID" value="CAD9989023.1"/>
    <property type="molecule type" value="Transcribed_RNA"/>
</dbReference>
<evidence type="ECO:0008006" key="2">
    <source>
        <dbReference type="Google" id="ProtNLM"/>
    </source>
</evidence>
<organism evidence="1">
    <name type="scientific">Entomoneis paludosa</name>
    <dbReference type="NCBI Taxonomy" id="265537"/>
    <lineage>
        <taxon>Eukaryota</taxon>
        <taxon>Sar</taxon>
        <taxon>Stramenopiles</taxon>
        <taxon>Ochrophyta</taxon>
        <taxon>Bacillariophyta</taxon>
        <taxon>Bacillariophyceae</taxon>
        <taxon>Bacillariophycidae</taxon>
        <taxon>Entomoneidaceae</taxon>
        <taxon>Entomoneis</taxon>
    </lineage>
</organism>
<protein>
    <recommendedName>
        <fullName evidence="2">Prolyl 4-hydroxylase alpha subunit Fe(2+) 2OG dioxygenase domain-containing protein</fullName>
    </recommendedName>
</protein>
<evidence type="ECO:0000313" key="1">
    <source>
        <dbReference type="EMBL" id="CAD9989023.1"/>
    </source>
</evidence>